<evidence type="ECO:0000259" key="2">
    <source>
        <dbReference type="Pfam" id="PF12158"/>
    </source>
</evidence>
<dbReference type="RefSeq" id="WP_158446670.1">
    <property type="nucleotide sequence ID" value="NZ_JAOAOS010000009.1"/>
</dbReference>
<sequence length="156" mass="17099">MGESRRKAEPARLEAGRAWTGRLLFWRVGCLFGIAAVVLATACFLSYRENRRLQALADHAAGRVVEMRRDGDSTYRPVVSFRTAQGQTVTFATSWATNPPAYRVGDPVSVIYDAAAPEQARIDGFFPFWASTLILAFVAAVFGLLSAILMIVAKRG</sequence>
<dbReference type="EMBL" id="JBHSLI010000006">
    <property type="protein sequence ID" value="MFC5294282.1"/>
    <property type="molecule type" value="Genomic_DNA"/>
</dbReference>
<evidence type="ECO:0000313" key="3">
    <source>
        <dbReference type="EMBL" id="MFC5294282.1"/>
    </source>
</evidence>
<proteinExistence type="predicted"/>
<keyword evidence="4" id="KW-1185">Reference proteome</keyword>
<feature type="transmembrane region" description="Helical" evidence="1">
    <location>
        <begin position="24"/>
        <end position="47"/>
    </location>
</feature>
<name>A0ABW0F4F7_9HYPH</name>
<keyword evidence="1" id="KW-1133">Transmembrane helix</keyword>
<organism evidence="3 4">
    <name type="scientific">Bosea minatitlanensis</name>
    <dbReference type="NCBI Taxonomy" id="128782"/>
    <lineage>
        <taxon>Bacteria</taxon>
        <taxon>Pseudomonadati</taxon>
        <taxon>Pseudomonadota</taxon>
        <taxon>Alphaproteobacteria</taxon>
        <taxon>Hyphomicrobiales</taxon>
        <taxon>Boseaceae</taxon>
        <taxon>Bosea</taxon>
    </lineage>
</organism>
<evidence type="ECO:0000256" key="1">
    <source>
        <dbReference type="SAM" id="Phobius"/>
    </source>
</evidence>
<comment type="caution">
    <text evidence="3">The sequence shown here is derived from an EMBL/GenBank/DDBJ whole genome shotgun (WGS) entry which is preliminary data.</text>
</comment>
<protein>
    <submittedName>
        <fullName evidence="3">DUF3592 domain-containing protein</fullName>
    </submittedName>
</protein>
<dbReference type="InterPro" id="IPR021994">
    <property type="entry name" value="DUF3592"/>
</dbReference>
<feature type="transmembrane region" description="Helical" evidence="1">
    <location>
        <begin position="128"/>
        <end position="153"/>
    </location>
</feature>
<accession>A0ABW0F4F7</accession>
<keyword evidence="1" id="KW-0812">Transmembrane</keyword>
<gene>
    <name evidence="3" type="ORF">ACFPK2_14940</name>
</gene>
<reference evidence="4" key="1">
    <citation type="journal article" date="2019" name="Int. J. Syst. Evol. Microbiol.">
        <title>The Global Catalogue of Microorganisms (GCM) 10K type strain sequencing project: providing services to taxonomists for standard genome sequencing and annotation.</title>
        <authorList>
            <consortium name="The Broad Institute Genomics Platform"/>
            <consortium name="The Broad Institute Genome Sequencing Center for Infectious Disease"/>
            <person name="Wu L."/>
            <person name="Ma J."/>
        </authorList>
    </citation>
    <scope>NUCLEOTIDE SEQUENCE [LARGE SCALE GENOMIC DNA]</scope>
    <source>
        <strain evidence="4">CGMCC 1.15643</strain>
    </source>
</reference>
<evidence type="ECO:0000313" key="4">
    <source>
        <dbReference type="Proteomes" id="UP001595976"/>
    </source>
</evidence>
<feature type="domain" description="DUF3592" evidence="2">
    <location>
        <begin position="62"/>
        <end position="126"/>
    </location>
</feature>
<dbReference type="Proteomes" id="UP001595976">
    <property type="component" value="Unassembled WGS sequence"/>
</dbReference>
<keyword evidence="1" id="KW-0472">Membrane</keyword>
<dbReference type="Pfam" id="PF12158">
    <property type="entry name" value="DUF3592"/>
    <property type="match status" value="1"/>
</dbReference>